<feature type="region of interest" description="Disordered" evidence="1">
    <location>
        <begin position="131"/>
        <end position="153"/>
    </location>
</feature>
<dbReference type="Gene3D" id="3.30.110.70">
    <property type="entry name" value="Hypothetical protein apc22750. Chain B"/>
    <property type="match status" value="1"/>
</dbReference>
<evidence type="ECO:0000313" key="2">
    <source>
        <dbReference type="EMBL" id="AUN98167.1"/>
    </source>
</evidence>
<reference evidence="2 3" key="1">
    <citation type="submission" date="2018-01" db="EMBL/GenBank/DDBJ databases">
        <title>Complete genome sequence of Bacteriovorax stolpii DSM12778.</title>
        <authorList>
            <person name="Tang B."/>
            <person name="Chang J."/>
        </authorList>
    </citation>
    <scope>NUCLEOTIDE SEQUENCE [LARGE SCALE GENOMIC DNA]</scope>
    <source>
        <strain evidence="2 3">DSM 12778</strain>
    </source>
</reference>
<feature type="compositionally biased region" description="Acidic residues" evidence="1">
    <location>
        <begin position="107"/>
        <end position="119"/>
    </location>
</feature>
<dbReference type="AlphaFoldDB" id="A0A2K9NRN2"/>
<dbReference type="RefSeq" id="WP_102243458.1">
    <property type="nucleotide sequence ID" value="NZ_CP025704.1"/>
</dbReference>
<organism evidence="2 3">
    <name type="scientific">Bacteriovorax stolpii</name>
    <name type="common">Bdellovibrio stolpii</name>
    <dbReference type="NCBI Taxonomy" id="960"/>
    <lineage>
        <taxon>Bacteria</taxon>
        <taxon>Pseudomonadati</taxon>
        <taxon>Bdellovibrionota</taxon>
        <taxon>Bacteriovoracia</taxon>
        <taxon>Bacteriovoracales</taxon>
        <taxon>Bacteriovoracaceae</taxon>
        <taxon>Bacteriovorax</taxon>
    </lineage>
</organism>
<dbReference type="KEGG" id="bsto:C0V70_08615"/>
<evidence type="ECO:0000313" key="3">
    <source>
        <dbReference type="Proteomes" id="UP000235584"/>
    </source>
</evidence>
<sequence length="455" mass="51230">MTKKKDDENKDLTRIEDLSEFLHQNDSDLDSKFDSFHSNSFDNNDSSSTGISLDALDDDLSPDVPPEVPFDSGSNASEEMSFEVSELETETQEENIFGATEDNPFGDSEEQSQEFQEEGSFDINLEEESPFESEVSEEFTPTEELSFAEEETTTIEEDFTPMESEALQEETLRDESAYTNTSEKFEDVKTFAQNFSYGKASVGGGNPPYSIIARHIKYKEEADDILELLKEFGVVNAQNEKDTERSLELGSLIIPQISEYTAIVLAHKLRRFDLDLEVGLSDEVHPSKSGESNPRGLLKKDNLKQNRAESLKLSDIDTSIKDIIITTSSQVPGYVVENYIGVQTTFTIVEEAELERLQYVQKNQREAGEILNMEDLENPELTSEKAFKDYQNSFALLYEDLTMQLKQKAYAQHANALLGLNFQLSPLQFERSHGRVNAYQITCSATLAIVGPETT</sequence>
<dbReference type="EMBL" id="CP025704">
    <property type="protein sequence ID" value="AUN98167.1"/>
    <property type="molecule type" value="Genomic_DNA"/>
</dbReference>
<keyword evidence="3" id="KW-1185">Reference proteome</keyword>
<evidence type="ECO:0000256" key="1">
    <source>
        <dbReference type="SAM" id="MobiDB-lite"/>
    </source>
</evidence>
<dbReference type="OrthoDB" id="5293533at2"/>
<dbReference type="Proteomes" id="UP000235584">
    <property type="component" value="Chromosome"/>
</dbReference>
<feature type="region of interest" description="Disordered" evidence="1">
    <location>
        <begin position="20"/>
        <end position="119"/>
    </location>
</feature>
<feature type="compositionally biased region" description="Basic and acidic residues" evidence="1">
    <location>
        <begin position="23"/>
        <end position="35"/>
    </location>
</feature>
<protein>
    <submittedName>
        <fullName evidence="2">Uncharacterized protein</fullName>
    </submittedName>
</protein>
<proteinExistence type="predicted"/>
<feature type="compositionally biased region" description="Low complexity" evidence="1">
    <location>
        <begin position="36"/>
        <end position="48"/>
    </location>
</feature>
<gene>
    <name evidence="2" type="ORF">C0V70_08615</name>
</gene>
<accession>A0A2K9NRN2</accession>
<name>A0A2K9NRN2_BACTC</name>